<name>G0QQS0_ICHMU</name>
<dbReference type="RefSeq" id="XP_004036427.1">
    <property type="nucleotide sequence ID" value="XM_004036379.1"/>
</dbReference>
<dbReference type="OrthoDB" id="310708at2759"/>
<protein>
    <submittedName>
        <fullName evidence="5">SET domain protein</fullName>
        <ecNumber evidence="5">2.1.1.43</ecNumber>
    </submittedName>
</protein>
<dbReference type="SUPFAM" id="SSF81822">
    <property type="entry name" value="RuBisCo LSMT C-terminal, substrate-binding domain"/>
    <property type="match status" value="1"/>
</dbReference>
<evidence type="ECO:0000256" key="3">
    <source>
        <dbReference type="ARBA" id="ARBA00022691"/>
    </source>
</evidence>
<dbReference type="PANTHER" id="PTHR13271:SF156">
    <property type="entry name" value="SET DOMAIN-CONTAINING PROTEIN"/>
    <property type="match status" value="1"/>
</dbReference>
<dbReference type="InParanoid" id="G0QQS0"/>
<dbReference type="GO" id="GO:0016279">
    <property type="term" value="F:protein-lysine N-methyltransferase activity"/>
    <property type="evidence" value="ECO:0007669"/>
    <property type="project" value="TreeGrafter"/>
</dbReference>
<dbReference type="PANTHER" id="PTHR13271">
    <property type="entry name" value="UNCHARACTERIZED PUTATIVE METHYLTRANSFERASE"/>
    <property type="match status" value="1"/>
</dbReference>
<proteinExistence type="predicted"/>
<evidence type="ECO:0000313" key="5">
    <source>
        <dbReference type="EMBL" id="EGR32441.1"/>
    </source>
</evidence>
<dbReference type="InterPro" id="IPR050600">
    <property type="entry name" value="SETD3_SETD6_MTase"/>
</dbReference>
<dbReference type="AlphaFoldDB" id="G0QQS0"/>
<keyword evidence="1 5" id="KW-0489">Methyltransferase</keyword>
<dbReference type="GeneID" id="14908603"/>
<accession>G0QQS0</accession>
<keyword evidence="6" id="KW-1185">Reference proteome</keyword>
<evidence type="ECO:0000256" key="2">
    <source>
        <dbReference type="ARBA" id="ARBA00022679"/>
    </source>
</evidence>
<feature type="domain" description="SET" evidence="4">
    <location>
        <begin position="39"/>
        <end position="287"/>
    </location>
</feature>
<dbReference type="InterPro" id="IPR015353">
    <property type="entry name" value="Rubisco_LSMT_subst-bd"/>
</dbReference>
<dbReference type="Pfam" id="PF09273">
    <property type="entry name" value="Rubis-subs-bind"/>
    <property type="match status" value="1"/>
</dbReference>
<reference evidence="5 6" key="1">
    <citation type="submission" date="2011-07" db="EMBL/GenBank/DDBJ databases">
        <authorList>
            <person name="Coyne R."/>
            <person name="Brami D."/>
            <person name="Johnson J."/>
            <person name="Hostetler J."/>
            <person name="Hannick L."/>
            <person name="Clark T."/>
            <person name="Cassidy-Hanley D."/>
            <person name="Inman J."/>
        </authorList>
    </citation>
    <scope>NUCLEOTIDE SEQUENCE [LARGE SCALE GENOMIC DNA]</scope>
    <source>
        <strain evidence="5 6">G5</strain>
    </source>
</reference>
<dbReference type="OMA" id="YQHETES"/>
<evidence type="ECO:0000313" key="6">
    <source>
        <dbReference type="Proteomes" id="UP000008983"/>
    </source>
</evidence>
<dbReference type="eggNOG" id="ENOG502RT2H">
    <property type="taxonomic scope" value="Eukaryota"/>
</dbReference>
<dbReference type="Gene3D" id="3.90.1420.10">
    <property type="entry name" value="Rubisco LSMT, substrate-binding domain"/>
    <property type="match status" value="1"/>
</dbReference>
<dbReference type="GO" id="GO:0005634">
    <property type="term" value="C:nucleus"/>
    <property type="evidence" value="ECO:0007669"/>
    <property type="project" value="TreeGrafter"/>
</dbReference>
<dbReference type="InterPro" id="IPR046341">
    <property type="entry name" value="SET_dom_sf"/>
</dbReference>
<dbReference type="EMBL" id="GL983673">
    <property type="protein sequence ID" value="EGR32441.1"/>
    <property type="molecule type" value="Genomic_DNA"/>
</dbReference>
<dbReference type="EC" id="2.1.1.43" evidence="5"/>
<evidence type="ECO:0000259" key="4">
    <source>
        <dbReference type="PROSITE" id="PS50280"/>
    </source>
</evidence>
<dbReference type="Gene3D" id="3.90.1410.10">
    <property type="entry name" value="set domain protein methyltransferase, domain 1"/>
    <property type="match status" value="1"/>
</dbReference>
<dbReference type="InterPro" id="IPR001214">
    <property type="entry name" value="SET_dom"/>
</dbReference>
<sequence>MQKLTQGFLQKSIQNYPKTQNVLQWVCDNKKTIRFRLFSEIELKSINDPLKNINKGLGLVSQQEIQAGSEVFLVSTEKSITGLELVGSDRIKAYEINDSVTKIASKYYEKNPYQFYYIQNVLKIITQLNVHSKFETMQLYPYADYLLKYFLDNANEIPKNPLYWDTNTIKGIYSSYLASLISSTHSQFQSITEDLYNNRLFGFVFQDFCNYMSIVRSRNLNFLPEQPKHFDINSVVIMTPVVDWINHSFQPNCRVTGTYFEHENESYVCVKAIKDILPGEELTLNYGNMPNYDFLMKYGFVNQINEFNEFGLNLNFDNYLEYTSQQFELKQKIFKIQKDFTLDRFVIYQNKINKDLLRTLRIYFISDQDVFNNTEISTYMFNDFDKQISTQNEVQLCKYMINILNQEKQKYIKNRQSTLDYNKIERQDKKGLIIDIDTLNEIHLIQDQNYRNMLHICIEEQIVIDNNIKFFTKMLEKVQ</sequence>
<organism evidence="5 6">
    <name type="scientific">Ichthyophthirius multifiliis</name>
    <name type="common">White spot disease agent</name>
    <name type="synonym">Ich</name>
    <dbReference type="NCBI Taxonomy" id="5932"/>
    <lineage>
        <taxon>Eukaryota</taxon>
        <taxon>Sar</taxon>
        <taxon>Alveolata</taxon>
        <taxon>Ciliophora</taxon>
        <taxon>Intramacronucleata</taxon>
        <taxon>Oligohymenophorea</taxon>
        <taxon>Hymenostomatida</taxon>
        <taxon>Ophryoglenina</taxon>
        <taxon>Ichthyophthirius</taxon>
    </lineage>
</organism>
<dbReference type="GO" id="GO:0032259">
    <property type="term" value="P:methylation"/>
    <property type="evidence" value="ECO:0007669"/>
    <property type="project" value="UniProtKB-KW"/>
</dbReference>
<dbReference type="PROSITE" id="PS50280">
    <property type="entry name" value="SET"/>
    <property type="match status" value="1"/>
</dbReference>
<dbReference type="InterPro" id="IPR036464">
    <property type="entry name" value="Rubisco_LSMT_subst-bd_sf"/>
</dbReference>
<dbReference type="SUPFAM" id="SSF82199">
    <property type="entry name" value="SET domain"/>
    <property type="match status" value="1"/>
</dbReference>
<dbReference type="Pfam" id="PF00856">
    <property type="entry name" value="SET"/>
    <property type="match status" value="1"/>
</dbReference>
<evidence type="ECO:0000256" key="1">
    <source>
        <dbReference type="ARBA" id="ARBA00022603"/>
    </source>
</evidence>
<keyword evidence="3" id="KW-0949">S-adenosyl-L-methionine</keyword>
<dbReference type="CDD" id="cd10527">
    <property type="entry name" value="SET_LSMT"/>
    <property type="match status" value="1"/>
</dbReference>
<keyword evidence="2 5" id="KW-0808">Transferase</keyword>
<gene>
    <name evidence="5" type="ORF">IMG5_083290</name>
</gene>
<dbReference type="STRING" id="857967.G0QQS0"/>
<dbReference type="Proteomes" id="UP000008983">
    <property type="component" value="Unassembled WGS sequence"/>
</dbReference>